<dbReference type="Gene3D" id="1.10.10.10">
    <property type="entry name" value="Winged helix-like DNA-binding domain superfamily/Winged helix DNA-binding domain"/>
    <property type="match status" value="1"/>
</dbReference>
<name>A0A4R2RZE4_9FIRM</name>
<dbReference type="GO" id="GO:0009294">
    <property type="term" value="P:DNA-mediated transformation"/>
    <property type="evidence" value="ECO:0007669"/>
    <property type="project" value="InterPro"/>
</dbReference>
<protein>
    <submittedName>
        <fullName evidence="4">DNA protecting protein DprA</fullName>
    </submittedName>
</protein>
<dbReference type="Proteomes" id="UP000294813">
    <property type="component" value="Unassembled WGS sequence"/>
</dbReference>
<evidence type="ECO:0000313" key="4">
    <source>
        <dbReference type="EMBL" id="TCP64475.1"/>
    </source>
</evidence>
<dbReference type="InterPro" id="IPR003488">
    <property type="entry name" value="DprA"/>
</dbReference>
<dbReference type="SUPFAM" id="SSF102405">
    <property type="entry name" value="MCP/YpsA-like"/>
    <property type="match status" value="1"/>
</dbReference>
<keyword evidence="5" id="KW-1185">Reference proteome</keyword>
<sequence>MQPTTAAERVFWIALASLPMIGARRFYRILDHFGSAKAAWSAPTQAWDGVAGVSLMRWLPTLKERHDDRIEQLREKLYRSSVQALTMIDSSYPEWLRQIPDPPPVLYIRGELRPEDSKAIAVVGTRRPSAYGERVCRTLVKELTLRGCCIVSGLARGIDGIAHQVALENGGRTIAVMASGVDIIYPSEHQRLAEAITRQGALVSEYPPGLPPEPGLFPARNRVIAGLSQGVLVIEAGERSGALITTDQALEQGREVFAVPGPITQKQNAGTNRLIQQGAKLVMNVNDILADEQGCLPFGDTAVSVPPVLSSTEQQVLGCLNWDPQGADEIIRLTGLPERTVATTLTLLELKNMIRTLPGERFVIA</sequence>
<dbReference type="InterPro" id="IPR041614">
    <property type="entry name" value="DprA_WH"/>
</dbReference>
<feature type="domain" description="Smf/DprA SLOG" evidence="2">
    <location>
        <begin position="84"/>
        <end position="290"/>
    </location>
</feature>
<dbReference type="NCBIfam" id="TIGR00732">
    <property type="entry name" value="dprA"/>
    <property type="match status" value="1"/>
</dbReference>
<dbReference type="PANTHER" id="PTHR43022:SF1">
    <property type="entry name" value="PROTEIN SMF"/>
    <property type="match status" value="1"/>
</dbReference>
<evidence type="ECO:0000256" key="1">
    <source>
        <dbReference type="ARBA" id="ARBA00006525"/>
    </source>
</evidence>
<dbReference type="PANTHER" id="PTHR43022">
    <property type="entry name" value="PROTEIN SMF"/>
    <property type="match status" value="1"/>
</dbReference>
<organism evidence="4 5">
    <name type="scientific">Heliophilum fasciatum</name>
    <dbReference type="NCBI Taxonomy" id="35700"/>
    <lineage>
        <taxon>Bacteria</taxon>
        <taxon>Bacillati</taxon>
        <taxon>Bacillota</taxon>
        <taxon>Clostridia</taxon>
        <taxon>Eubacteriales</taxon>
        <taxon>Heliobacteriaceae</taxon>
        <taxon>Heliophilum</taxon>
    </lineage>
</organism>
<dbReference type="Pfam" id="PF17782">
    <property type="entry name" value="WHD_DprA"/>
    <property type="match status" value="1"/>
</dbReference>
<dbReference type="AlphaFoldDB" id="A0A4R2RZE4"/>
<evidence type="ECO:0000313" key="5">
    <source>
        <dbReference type="Proteomes" id="UP000294813"/>
    </source>
</evidence>
<feature type="domain" description="DprA winged helix" evidence="3">
    <location>
        <begin position="306"/>
        <end position="359"/>
    </location>
</feature>
<dbReference type="InterPro" id="IPR036388">
    <property type="entry name" value="WH-like_DNA-bd_sf"/>
</dbReference>
<proteinExistence type="inferred from homology"/>
<gene>
    <name evidence="4" type="ORF">EDD73_10916</name>
</gene>
<dbReference type="RefSeq" id="WP_165876352.1">
    <property type="nucleotide sequence ID" value="NZ_JAOQNU010000009.1"/>
</dbReference>
<reference evidence="4 5" key="1">
    <citation type="submission" date="2019-03" db="EMBL/GenBank/DDBJ databases">
        <title>Genomic Encyclopedia of Type Strains, Phase IV (KMG-IV): sequencing the most valuable type-strain genomes for metagenomic binning, comparative biology and taxonomic classification.</title>
        <authorList>
            <person name="Goeker M."/>
        </authorList>
    </citation>
    <scope>NUCLEOTIDE SEQUENCE [LARGE SCALE GENOMIC DNA]</scope>
    <source>
        <strain evidence="4 5">DSM 11170</strain>
    </source>
</reference>
<dbReference type="Gene3D" id="3.40.50.450">
    <property type="match status" value="1"/>
</dbReference>
<evidence type="ECO:0000259" key="3">
    <source>
        <dbReference type="Pfam" id="PF17782"/>
    </source>
</evidence>
<dbReference type="InterPro" id="IPR057666">
    <property type="entry name" value="DrpA_SLOG"/>
</dbReference>
<evidence type="ECO:0000259" key="2">
    <source>
        <dbReference type="Pfam" id="PF02481"/>
    </source>
</evidence>
<accession>A0A4R2RZE4</accession>
<comment type="similarity">
    <text evidence="1">Belongs to the DprA/Smf family.</text>
</comment>
<dbReference type="Pfam" id="PF02481">
    <property type="entry name" value="DNA_processg_A"/>
    <property type="match status" value="1"/>
</dbReference>
<dbReference type="EMBL" id="SLXT01000009">
    <property type="protein sequence ID" value="TCP64475.1"/>
    <property type="molecule type" value="Genomic_DNA"/>
</dbReference>
<comment type="caution">
    <text evidence="4">The sequence shown here is derived from an EMBL/GenBank/DDBJ whole genome shotgun (WGS) entry which is preliminary data.</text>
</comment>